<organism evidence="9 10">
    <name type="scientific">Alsobacter ponti</name>
    <dbReference type="NCBI Taxonomy" id="2962936"/>
    <lineage>
        <taxon>Bacteria</taxon>
        <taxon>Pseudomonadati</taxon>
        <taxon>Pseudomonadota</taxon>
        <taxon>Alphaproteobacteria</taxon>
        <taxon>Hyphomicrobiales</taxon>
        <taxon>Alsobacteraceae</taxon>
        <taxon>Alsobacter</taxon>
    </lineage>
</organism>
<dbReference type="PANTHER" id="PTHR30151">
    <property type="entry name" value="ALKANE SULFONATE ABC TRANSPORTER-RELATED, MEMBRANE SUBUNIT"/>
    <property type="match status" value="1"/>
</dbReference>
<feature type="transmembrane region" description="Helical" evidence="7">
    <location>
        <begin position="148"/>
        <end position="169"/>
    </location>
</feature>
<keyword evidence="2 7" id="KW-0813">Transport</keyword>
<feature type="transmembrane region" description="Helical" evidence="7">
    <location>
        <begin position="200"/>
        <end position="223"/>
    </location>
</feature>
<dbReference type="PANTHER" id="PTHR30151:SF16">
    <property type="entry name" value="ABC TRANSPORTER PERMEASE PROTEIN"/>
    <property type="match status" value="1"/>
</dbReference>
<evidence type="ECO:0000256" key="5">
    <source>
        <dbReference type="ARBA" id="ARBA00022989"/>
    </source>
</evidence>
<proteinExistence type="inferred from homology"/>
<evidence type="ECO:0000256" key="7">
    <source>
        <dbReference type="RuleBase" id="RU363032"/>
    </source>
</evidence>
<feature type="domain" description="ABC transmembrane type-1" evidence="8">
    <location>
        <begin position="82"/>
        <end position="266"/>
    </location>
</feature>
<evidence type="ECO:0000256" key="4">
    <source>
        <dbReference type="ARBA" id="ARBA00022692"/>
    </source>
</evidence>
<name>A0ABT1LDQ8_9HYPH</name>
<dbReference type="CDD" id="cd06261">
    <property type="entry name" value="TM_PBP2"/>
    <property type="match status" value="1"/>
</dbReference>
<keyword evidence="10" id="KW-1185">Reference proteome</keyword>
<gene>
    <name evidence="9" type="ORF">NK718_13965</name>
</gene>
<sequence>MNREAKTMPDGATRQSSAARALLPAGLKAAPVWLWRLVVLAALLLLWWAVAVFVGRNFVPTPQATALAALRLIENGTLPNATAQSLAVFFTGYGLAAAVAIPLGLLMGGFRPLGATLDVFVNALAATPRVAFIPLIIVFLGLGFEAKVTIIFLGAVMPILINTYTGVLSSDGELVEMARSTGAGDLAIFRKIMLPGSLRSIVAGLRLGAGIGLISTVVAELYTSVRGLGGLLATYGNTFQMDNYFVVVLAFAAIGALVTQGLRMAESRMDRWQYQEERAS</sequence>
<evidence type="ECO:0000256" key="1">
    <source>
        <dbReference type="ARBA" id="ARBA00004651"/>
    </source>
</evidence>
<protein>
    <submittedName>
        <fullName evidence="9">ABC transporter permease</fullName>
    </submittedName>
</protein>
<evidence type="ECO:0000313" key="10">
    <source>
        <dbReference type="Proteomes" id="UP001205890"/>
    </source>
</evidence>
<comment type="caution">
    <text evidence="9">The sequence shown here is derived from an EMBL/GenBank/DDBJ whole genome shotgun (WGS) entry which is preliminary data.</text>
</comment>
<feature type="transmembrane region" description="Helical" evidence="7">
    <location>
        <begin position="119"/>
        <end position="142"/>
    </location>
</feature>
<keyword evidence="3" id="KW-1003">Cell membrane</keyword>
<keyword evidence="5 7" id="KW-1133">Transmembrane helix</keyword>
<evidence type="ECO:0000259" key="8">
    <source>
        <dbReference type="PROSITE" id="PS50928"/>
    </source>
</evidence>
<dbReference type="InterPro" id="IPR000515">
    <property type="entry name" value="MetI-like"/>
</dbReference>
<keyword evidence="6 7" id="KW-0472">Membrane</keyword>
<comment type="similarity">
    <text evidence="7">Belongs to the binding-protein-dependent transport system permease family.</text>
</comment>
<evidence type="ECO:0000256" key="2">
    <source>
        <dbReference type="ARBA" id="ARBA00022448"/>
    </source>
</evidence>
<dbReference type="Gene3D" id="1.10.3720.10">
    <property type="entry name" value="MetI-like"/>
    <property type="match status" value="1"/>
</dbReference>
<feature type="transmembrane region" description="Helical" evidence="7">
    <location>
        <begin position="33"/>
        <end position="54"/>
    </location>
</feature>
<reference evidence="9 10" key="1">
    <citation type="submission" date="2022-07" db="EMBL/GenBank/DDBJ databases">
        <authorList>
            <person name="Li W.-J."/>
            <person name="Deng Q.-Q."/>
        </authorList>
    </citation>
    <scope>NUCLEOTIDE SEQUENCE [LARGE SCALE GENOMIC DNA]</scope>
    <source>
        <strain evidence="9 10">SYSU M60028</strain>
    </source>
</reference>
<feature type="transmembrane region" description="Helical" evidence="7">
    <location>
        <begin position="243"/>
        <end position="262"/>
    </location>
</feature>
<feature type="transmembrane region" description="Helical" evidence="7">
    <location>
        <begin position="86"/>
        <end position="107"/>
    </location>
</feature>
<dbReference type="Proteomes" id="UP001205890">
    <property type="component" value="Unassembled WGS sequence"/>
</dbReference>
<evidence type="ECO:0000313" key="9">
    <source>
        <dbReference type="EMBL" id="MCP8939629.1"/>
    </source>
</evidence>
<dbReference type="PROSITE" id="PS50928">
    <property type="entry name" value="ABC_TM1"/>
    <property type="match status" value="1"/>
</dbReference>
<dbReference type="EMBL" id="JANCLU010000013">
    <property type="protein sequence ID" value="MCP8939629.1"/>
    <property type="molecule type" value="Genomic_DNA"/>
</dbReference>
<comment type="subcellular location">
    <subcellularLocation>
        <location evidence="1 7">Cell membrane</location>
        <topology evidence="1 7">Multi-pass membrane protein</topology>
    </subcellularLocation>
</comment>
<accession>A0ABT1LDQ8</accession>
<dbReference type="InterPro" id="IPR035906">
    <property type="entry name" value="MetI-like_sf"/>
</dbReference>
<evidence type="ECO:0000256" key="6">
    <source>
        <dbReference type="ARBA" id="ARBA00023136"/>
    </source>
</evidence>
<evidence type="ECO:0000256" key="3">
    <source>
        <dbReference type="ARBA" id="ARBA00022475"/>
    </source>
</evidence>
<dbReference type="Pfam" id="PF00528">
    <property type="entry name" value="BPD_transp_1"/>
    <property type="match status" value="1"/>
</dbReference>
<dbReference type="RefSeq" id="WP_254743423.1">
    <property type="nucleotide sequence ID" value="NZ_JANCLU010000013.1"/>
</dbReference>
<dbReference type="SUPFAM" id="SSF161098">
    <property type="entry name" value="MetI-like"/>
    <property type="match status" value="1"/>
</dbReference>
<keyword evidence="4 7" id="KW-0812">Transmembrane</keyword>